<accession>A0A251X0E6</accession>
<name>A0A251X0E6_9RHOB</name>
<dbReference type="SUPFAM" id="SSF52540">
    <property type="entry name" value="P-loop containing nucleoside triphosphate hydrolases"/>
    <property type="match status" value="1"/>
</dbReference>
<keyword evidence="3" id="KW-1185">Reference proteome</keyword>
<dbReference type="RefSeq" id="WP_133064473.1">
    <property type="nucleotide sequence ID" value="NZ_MSPP01000001.1"/>
</dbReference>
<organism evidence="2 3">
    <name type="scientific">Marivivens niveibacter</name>
    <dbReference type="NCBI Taxonomy" id="1930667"/>
    <lineage>
        <taxon>Bacteria</taxon>
        <taxon>Pseudomonadati</taxon>
        <taxon>Pseudomonadota</taxon>
        <taxon>Alphaproteobacteria</taxon>
        <taxon>Rhodobacterales</taxon>
        <taxon>Paracoccaceae</taxon>
        <taxon>Marivivens group</taxon>
        <taxon>Marivivens</taxon>
    </lineage>
</organism>
<protein>
    <recommendedName>
        <fullName evidence="4">Flagellar biosynthesis protein FlhF</fullName>
    </recommendedName>
</protein>
<evidence type="ECO:0000256" key="1">
    <source>
        <dbReference type="SAM" id="MobiDB-lite"/>
    </source>
</evidence>
<evidence type="ECO:0000313" key="2">
    <source>
        <dbReference type="EMBL" id="OUD10209.1"/>
    </source>
</evidence>
<gene>
    <name evidence="2" type="ORF">BVC71_01465</name>
</gene>
<evidence type="ECO:0000313" key="3">
    <source>
        <dbReference type="Proteomes" id="UP000194664"/>
    </source>
</evidence>
<sequence>MSTIVVRASDTALAMDEVVKRLGQDAYILSTKQKNGQVEVRATTEAPKRRKPPRMTPMNKTFGEVLAERSGQPVGPDPRDIRDNNPHQPAFRPTMTKSSGGWPGLAPGFVADLWVELGQPAGQEDGFLSDICGAVLDENYLAGRTARTLIVGPQGAGKSTLAARMATLMMTERTHVVPRLIAPRKARLMSEDRLTGQARLLGLNVERPLVNEIRLRPDWGLVDPAAPQIFDLDVTCAGLAETLMIEGQTEIILCLPTGMHPALLARHLKEWSHLSPRVCFTRVDEWAPMPEEFCAIAAAGLKLSLWGQGAGLVDALQRPCRADIRAIANGWLTPVSGGR</sequence>
<feature type="region of interest" description="Disordered" evidence="1">
    <location>
        <begin position="69"/>
        <end position="88"/>
    </location>
</feature>
<dbReference type="AlphaFoldDB" id="A0A251X0E6"/>
<comment type="caution">
    <text evidence="2">The sequence shown here is derived from an EMBL/GenBank/DDBJ whole genome shotgun (WGS) entry which is preliminary data.</text>
</comment>
<dbReference type="OrthoDB" id="7322951at2"/>
<dbReference type="EMBL" id="MSPP01000001">
    <property type="protein sequence ID" value="OUD10209.1"/>
    <property type="molecule type" value="Genomic_DNA"/>
</dbReference>
<evidence type="ECO:0008006" key="4">
    <source>
        <dbReference type="Google" id="ProtNLM"/>
    </source>
</evidence>
<dbReference type="Proteomes" id="UP000194664">
    <property type="component" value="Unassembled WGS sequence"/>
</dbReference>
<proteinExistence type="predicted"/>
<reference evidence="2 3" key="1">
    <citation type="submission" date="2016-12" db="EMBL/GenBank/DDBJ databases">
        <title>The draft genome sequence of HSLHS2.</title>
        <authorList>
            <person name="Hu D."/>
            <person name="Wang L."/>
            <person name="Shao Z."/>
        </authorList>
    </citation>
    <scope>NUCLEOTIDE SEQUENCE [LARGE SCALE GENOMIC DNA]</scope>
    <source>
        <strain evidence="2">MCCC 1A06712</strain>
    </source>
</reference>
<dbReference type="InterPro" id="IPR027417">
    <property type="entry name" value="P-loop_NTPase"/>
</dbReference>